<proteinExistence type="predicted"/>
<dbReference type="PANTHER" id="PTHR19871:SF29">
    <property type="entry name" value="NACHT AND WD REPEAT DOMAIN-CONTAINING PROTEIN 2-LIKE"/>
    <property type="match status" value="1"/>
</dbReference>
<dbReference type="EMBL" id="OW240912">
    <property type="protein sequence ID" value="CAH2225805.1"/>
    <property type="molecule type" value="Genomic_DNA"/>
</dbReference>
<evidence type="ECO:0000256" key="1">
    <source>
        <dbReference type="SAM" id="MobiDB-lite"/>
    </source>
</evidence>
<dbReference type="AlphaFoldDB" id="A0AAD1VRR5"/>
<evidence type="ECO:0000313" key="3">
    <source>
        <dbReference type="Proteomes" id="UP001295444"/>
    </source>
</evidence>
<feature type="compositionally biased region" description="Basic and acidic residues" evidence="1">
    <location>
        <begin position="27"/>
        <end position="43"/>
    </location>
</feature>
<reference evidence="2" key="1">
    <citation type="submission" date="2022-03" db="EMBL/GenBank/DDBJ databases">
        <authorList>
            <person name="Alioto T."/>
            <person name="Alioto T."/>
            <person name="Gomez Garrido J."/>
        </authorList>
    </citation>
    <scope>NUCLEOTIDE SEQUENCE</scope>
</reference>
<sequence length="298" mass="34154">MEIRTPAKPIDQITVETIKSPYTQKSVEPERETSSDLYSDSEKERRALRTNVYPKLREHCRHFHGLDFQVLDGYEGVLPEHYYSASVRKSRMRLLEKCLRSPTGPCFVYVFRVITLAGEEYGEPCLPAQIECDEFENVLNTAAENELCTMCLERWYLRDENAIPPVYSLLDKEEDLPHIRMKYCVQYSNVRSWVDWFYDASHEMMKIFHTVVPLCVQAGSMKPKQADKYFNSGLVPTIGDVGAGLGRTFGRGSMRTHNACRSAAVRSTKDRGVGAKSAFNLYCSIPGVQKWNWIPQGR</sequence>
<dbReference type="PANTHER" id="PTHR19871">
    <property type="entry name" value="BETA TRANSDUCIN-RELATED PROTEIN"/>
    <property type="match status" value="1"/>
</dbReference>
<organism evidence="2 3">
    <name type="scientific">Pelobates cultripes</name>
    <name type="common">Western spadefoot toad</name>
    <dbReference type="NCBI Taxonomy" id="61616"/>
    <lineage>
        <taxon>Eukaryota</taxon>
        <taxon>Metazoa</taxon>
        <taxon>Chordata</taxon>
        <taxon>Craniata</taxon>
        <taxon>Vertebrata</taxon>
        <taxon>Euteleostomi</taxon>
        <taxon>Amphibia</taxon>
        <taxon>Batrachia</taxon>
        <taxon>Anura</taxon>
        <taxon>Pelobatoidea</taxon>
        <taxon>Pelobatidae</taxon>
        <taxon>Pelobates</taxon>
    </lineage>
</organism>
<protein>
    <submittedName>
        <fullName evidence="2">Uncharacterized protein</fullName>
    </submittedName>
</protein>
<evidence type="ECO:0000313" key="2">
    <source>
        <dbReference type="EMBL" id="CAH2225805.1"/>
    </source>
</evidence>
<keyword evidence="3" id="KW-1185">Reference proteome</keyword>
<gene>
    <name evidence="2" type="ORF">PECUL_23A018321</name>
</gene>
<dbReference type="Proteomes" id="UP001295444">
    <property type="component" value="Chromosome 01"/>
</dbReference>
<name>A0AAD1VRR5_PELCU</name>
<accession>A0AAD1VRR5</accession>
<feature type="region of interest" description="Disordered" evidence="1">
    <location>
        <begin position="19"/>
        <end position="43"/>
    </location>
</feature>
<dbReference type="InterPro" id="IPR052752">
    <property type="entry name" value="NACHT-WD_repeat"/>
</dbReference>